<dbReference type="InterPro" id="IPR011109">
    <property type="entry name" value="DNA_bind_recombinase_dom"/>
</dbReference>
<evidence type="ECO:0000256" key="3">
    <source>
        <dbReference type="SAM" id="Coils"/>
    </source>
</evidence>
<evidence type="ECO:0000256" key="1">
    <source>
        <dbReference type="ARBA" id="ARBA00023125"/>
    </source>
</evidence>
<dbReference type="InterPro" id="IPR038109">
    <property type="entry name" value="DNA_bind_recomb_sf"/>
</dbReference>
<keyword evidence="3" id="KW-0175">Coiled coil</keyword>
<keyword evidence="7" id="KW-1185">Reference proteome</keyword>
<reference evidence="7" key="1">
    <citation type="submission" date="2018-07" db="EMBL/GenBank/DDBJ databases">
        <authorList>
            <person name="Liu B.-T."/>
            <person name="Du Z."/>
        </authorList>
    </citation>
    <scope>NUCLEOTIDE SEQUENCE [LARGE SCALE GENOMIC DNA]</scope>
    <source>
        <strain evidence="7">XYN52</strain>
    </source>
</reference>
<accession>A0A369W1Z7</accession>
<dbReference type="PROSITE" id="PS51736">
    <property type="entry name" value="RECOMBINASES_3"/>
    <property type="match status" value="1"/>
</dbReference>
<dbReference type="InterPro" id="IPR036162">
    <property type="entry name" value="Resolvase-like_N_sf"/>
</dbReference>
<dbReference type="Proteomes" id="UP000253759">
    <property type="component" value="Unassembled WGS sequence"/>
</dbReference>
<comment type="caution">
    <text evidence="6">The sequence shown here is derived from an EMBL/GenBank/DDBJ whole genome shotgun (WGS) entry which is preliminary data.</text>
</comment>
<evidence type="ECO:0000313" key="7">
    <source>
        <dbReference type="Proteomes" id="UP000253759"/>
    </source>
</evidence>
<dbReference type="Gene3D" id="3.90.1750.20">
    <property type="entry name" value="Putative Large Serine Recombinase, Chain B, Domain 2"/>
    <property type="match status" value="1"/>
</dbReference>
<evidence type="ECO:0000259" key="4">
    <source>
        <dbReference type="PROSITE" id="PS51736"/>
    </source>
</evidence>
<proteinExistence type="predicted"/>
<dbReference type="RefSeq" id="WP_114646262.1">
    <property type="nucleotide sequence ID" value="NZ_QQNH01000015.1"/>
</dbReference>
<keyword evidence="1" id="KW-0238">DNA-binding</keyword>
<dbReference type="GO" id="GO:0000150">
    <property type="term" value="F:DNA strand exchange activity"/>
    <property type="evidence" value="ECO:0007669"/>
    <property type="project" value="InterPro"/>
</dbReference>
<dbReference type="Pfam" id="PF13408">
    <property type="entry name" value="Zn_ribbon_recom"/>
    <property type="match status" value="1"/>
</dbReference>
<feature type="domain" description="Resolvase/invertase-type recombinase catalytic" evidence="4">
    <location>
        <begin position="2"/>
        <end position="161"/>
    </location>
</feature>
<organism evidence="6 7">
    <name type="scientific">Pelagibacterium lacus</name>
    <dbReference type="NCBI Taxonomy" id="2282655"/>
    <lineage>
        <taxon>Bacteria</taxon>
        <taxon>Pseudomonadati</taxon>
        <taxon>Pseudomonadota</taxon>
        <taxon>Alphaproteobacteria</taxon>
        <taxon>Hyphomicrobiales</taxon>
        <taxon>Devosiaceae</taxon>
        <taxon>Pelagibacterium</taxon>
    </lineage>
</organism>
<gene>
    <name evidence="6" type="ORF">DVH29_11195</name>
</gene>
<dbReference type="EMBL" id="QQNH01000015">
    <property type="protein sequence ID" value="RDE08568.1"/>
    <property type="molecule type" value="Genomic_DNA"/>
</dbReference>
<dbReference type="GO" id="GO:0003677">
    <property type="term" value="F:DNA binding"/>
    <property type="evidence" value="ECO:0007669"/>
    <property type="project" value="UniProtKB-KW"/>
</dbReference>
<dbReference type="PANTHER" id="PTHR30461">
    <property type="entry name" value="DNA-INVERTASE FROM LAMBDOID PROPHAGE"/>
    <property type="match status" value="1"/>
</dbReference>
<evidence type="ECO:0000313" key="6">
    <source>
        <dbReference type="EMBL" id="RDE08568.1"/>
    </source>
</evidence>
<dbReference type="OrthoDB" id="9791494at2"/>
<dbReference type="InterPro" id="IPR050639">
    <property type="entry name" value="SSR_resolvase"/>
</dbReference>
<dbReference type="PANTHER" id="PTHR30461:SF2">
    <property type="entry name" value="SERINE RECOMBINASE PINE-RELATED"/>
    <property type="match status" value="1"/>
</dbReference>
<dbReference type="PROSITE" id="PS51737">
    <property type="entry name" value="RECOMBINASE_DNA_BIND"/>
    <property type="match status" value="1"/>
</dbReference>
<protein>
    <submittedName>
        <fullName evidence="6">Recombinase family protein</fullName>
    </submittedName>
</protein>
<dbReference type="Gene3D" id="3.40.50.1390">
    <property type="entry name" value="Resolvase, N-terminal catalytic domain"/>
    <property type="match status" value="1"/>
</dbReference>
<sequence>MKAVIYARWSSLEQGKGSSLERQMDLCERFCAEQGWEIVDRLRDEGKSAYTGANLHEGQLAKFTQRVEQGLLRDETVLVVEQLDRISRLPPGQVIAWIQRVIGHGLTIATANDKLVLDSRKLEVDPIGIVSTVFNAFRAFQESKHKSDRIAESWRIRRKAAENSGKPITSVCPAWLKLDRETGEFAEIPERVEIIKRIFREYDEGFGKRKIASRLNAEDVAPWGRGDSKGDGWHPSYVQKILSNVAVLGEYQPHTRPRGGKREPSGDPIPNYFPPIIDEVSFARANSGRRRLSGGAVKGNLSNLFSGLTRCGVCGGKMTFVKKQSAGAMRKNRAGEYVWSVANDQSYLVCSRAIRHLECDNRNHFNYLKVEAGVVETVNHLVLDDEQFERPDEALKIEQEMVALERRVGERRRKAHTLLELYSETNNADAKGMWLETERGIAEHEQRLAELREQFLSAKGAVSTVEHVRRIQKFIEQINDEDLEIRLDARRKTMTAMNAVIDFINFDRDRKATVVFMGGAHNVKLSDKGAVEQEFSFLVELTEGDQIATLSDGTELVAPVAALRDGLVGDDPVRQSKLDKLVDREQRFRTGMAELEAEEQKAKSG</sequence>
<feature type="domain" description="Recombinase" evidence="5">
    <location>
        <begin position="173"/>
        <end position="295"/>
    </location>
</feature>
<dbReference type="CDD" id="cd00338">
    <property type="entry name" value="Ser_Recombinase"/>
    <property type="match status" value="1"/>
</dbReference>
<dbReference type="Pfam" id="PF00239">
    <property type="entry name" value="Resolvase"/>
    <property type="match status" value="1"/>
</dbReference>
<evidence type="ECO:0000259" key="5">
    <source>
        <dbReference type="PROSITE" id="PS51737"/>
    </source>
</evidence>
<dbReference type="InterPro" id="IPR006119">
    <property type="entry name" value="Resolv_N"/>
</dbReference>
<keyword evidence="2" id="KW-0233">DNA recombination</keyword>
<dbReference type="InterPro" id="IPR025827">
    <property type="entry name" value="Zn_ribbon_recom_dom"/>
</dbReference>
<feature type="coiled-coil region" evidence="3">
    <location>
        <begin position="434"/>
        <end position="461"/>
    </location>
</feature>
<dbReference type="Pfam" id="PF07508">
    <property type="entry name" value="Recombinase"/>
    <property type="match status" value="1"/>
</dbReference>
<dbReference type="SUPFAM" id="SSF53041">
    <property type="entry name" value="Resolvase-like"/>
    <property type="match status" value="1"/>
</dbReference>
<evidence type="ECO:0000256" key="2">
    <source>
        <dbReference type="ARBA" id="ARBA00023172"/>
    </source>
</evidence>
<dbReference type="AlphaFoldDB" id="A0A369W1Z7"/>
<dbReference type="SMART" id="SM00857">
    <property type="entry name" value="Resolvase"/>
    <property type="match status" value="1"/>
</dbReference>
<name>A0A369W1Z7_9HYPH</name>